<reference evidence="5" key="1">
    <citation type="submission" date="2019-06" db="EMBL/GenBank/DDBJ databases">
        <authorList>
            <person name="Le Quere A."/>
            <person name="Colella S."/>
        </authorList>
    </citation>
    <scope>NUCLEOTIDE SEQUENCE</scope>
    <source>
        <strain evidence="5">EmedicaeMD41</strain>
    </source>
</reference>
<dbReference type="GO" id="GO:0003700">
    <property type="term" value="F:DNA-binding transcription factor activity"/>
    <property type="evidence" value="ECO:0007669"/>
    <property type="project" value="InterPro"/>
</dbReference>
<name>A0A508WPE8_9HYPH</name>
<dbReference type="InterPro" id="IPR009594">
    <property type="entry name" value="Tscrpt_reg_HTH_AraC_N"/>
</dbReference>
<dbReference type="PROSITE" id="PS00041">
    <property type="entry name" value="HTH_ARAC_FAMILY_1"/>
    <property type="match status" value="1"/>
</dbReference>
<dbReference type="PROSITE" id="PS01124">
    <property type="entry name" value="HTH_ARAC_FAMILY_2"/>
    <property type="match status" value="1"/>
</dbReference>
<dbReference type="RefSeq" id="WP_180161312.1">
    <property type="nucleotide sequence ID" value="NZ_CABFNB010000010.1"/>
</dbReference>
<sequence length="300" mass="32924">MKRADELTALMLANTAGNGAFATDVPRLTLIRSSAPSGPLHVLYEPALCLVVQGAKQVFLSRDVYTYDADRYLIVSVDLPVVSQVVEASAAAPYLCRRLDLNLQVLNELALELGLTGPGSDAPPAGLRLAALYGDLKDAACRLVDLLSKPRDIPFLAPLVEREILYRLLLGDGSSLMRQIAFSESHISKVNKAIASLRRGFRRPLRVDQLASKANMSTSTFHLHFKNVTGMTPLQYQKLLRLQEARRLLLGVSLEVASVGFAVGYESASQFSREYARLFGEPPVRDIARLRAMPSYLLEA</sequence>
<accession>A0A508WPE8</accession>
<dbReference type="SUPFAM" id="SSF46689">
    <property type="entry name" value="Homeodomain-like"/>
    <property type="match status" value="2"/>
</dbReference>
<keyword evidence="2" id="KW-0238">DNA-binding</keyword>
<dbReference type="PANTHER" id="PTHR43436">
    <property type="entry name" value="ARAC-FAMILY TRANSCRIPTIONAL REGULATOR"/>
    <property type="match status" value="1"/>
</dbReference>
<dbReference type="Proteomes" id="UP000507954">
    <property type="component" value="Unassembled WGS sequence"/>
</dbReference>
<protein>
    <recommendedName>
        <fullName evidence="4">HTH araC/xylS-type domain-containing protein</fullName>
    </recommendedName>
</protein>
<dbReference type="SMART" id="SM00342">
    <property type="entry name" value="HTH_ARAC"/>
    <property type="match status" value="1"/>
</dbReference>
<evidence type="ECO:0000256" key="2">
    <source>
        <dbReference type="ARBA" id="ARBA00023125"/>
    </source>
</evidence>
<dbReference type="PANTHER" id="PTHR43436:SF1">
    <property type="entry name" value="TRANSCRIPTIONAL REGULATORY PROTEIN"/>
    <property type="match status" value="1"/>
</dbReference>
<keyword evidence="3" id="KW-0804">Transcription</keyword>
<dbReference type="Pfam" id="PF12833">
    <property type="entry name" value="HTH_18"/>
    <property type="match status" value="1"/>
</dbReference>
<dbReference type="InterPro" id="IPR018062">
    <property type="entry name" value="HTH_AraC-typ_CS"/>
</dbReference>
<organism evidence="5">
    <name type="scientific">Sinorhizobium medicae</name>
    <dbReference type="NCBI Taxonomy" id="110321"/>
    <lineage>
        <taxon>Bacteria</taxon>
        <taxon>Pseudomonadati</taxon>
        <taxon>Pseudomonadota</taxon>
        <taxon>Alphaproteobacteria</taxon>
        <taxon>Hyphomicrobiales</taxon>
        <taxon>Rhizobiaceae</taxon>
        <taxon>Sinorhizobium/Ensifer group</taxon>
        <taxon>Sinorhizobium</taxon>
    </lineage>
</organism>
<dbReference type="GO" id="GO:0043565">
    <property type="term" value="F:sequence-specific DNA binding"/>
    <property type="evidence" value="ECO:0007669"/>
    <property type="project" value="InterPro"/>
</dbReference>
<dbReference type="AlphaFoldDB" id="A0A508WPE8"/>
<dbReference type="EMBL" id="CABFNB010000010">
    <property type="protein sequence ID" value="VTZ59388.1"/>
    <property type="molecule type" value="Genomic_DNA"/>
</dbReference>
<evidence type="ECO:0000259" key="4">
    <source>
        <dbReference type="PROSITE" id="PS01124"/>
    </source>
</evidence>
<keyword evidence="1" id="KW-0805">Transcription regulation</keyword>
<feature type="domain" description="HTH araC/xylS-type" evidence="4">
    <location>
        <begin position="191"/>
        <end position="289"/>
    </location>
</feature>
<dbReference type="InterPro" id="IPR018060">
    <property type="entry name" value="HTH_AraC"/>
</dbReference>
<dbReference type="Gene3D" id="1.10.10.60">
    <property type="entry name" value="Homeodomain-like"/>
    <property type="match status" value="2"/>
</dbReference>
<evidence type="ECO:0000313" key="5">
    <source>
        <dbReference type="EMBL" id="VTZ59388.1"/>
    </source>
</evidence>
<dbReference type="InterPro" id="IPR009057">
    <property type="entry name" value="Homeodomain-like_sf"/>
</dbReference>
<gene>
    <name evidence="5" type="ORF">EMEDMD4_1070006</name>
</gene>
<proteinExistence type="predicted"/>
<evidence type="ECO:0000256" key="1">
    <source>
        <dbReference type="ARBA" id="ARBA00023015"/>
    </source>
</evidence>
<evidence type="ECO:0000256" key="3">
    <source>
        <dbReference type="ARBA" id="ARBA00023163"/>
    </source>
</evidence>
<dbReference type="Pfam" id="PF06719">
    <property type="entry name" value="AraC_N"/>
    <property type="match status" value="1"/>
</dbReference>